<dbReference type="AlphaFoldDB" id="A0A2P2PVU7"/>
<sequence length="30" mass="3435">MVLAESLEKGKNLKPRELLIYDLRMRSSSG</sequence>
<accession>A0A2P2PVU7</accession>
<organism evidence="1">
    <name type="scientific">Rhizophora mucronata</name>
    <name type="common">Asiatic mangrove</name>
    <dbReference type="NCBI Taxonomy" id="61149"/>
    <lineage>
        <taxon>Eukaryota</taxon>
        <taxon>Viridiplantae</taxon>
        <taxon>Streptophyta</taxon>
        <taxon>Embryophyta</taxon>
        <taxon>Tracheophyta</taxon>
        <taxon>Spermatophyta</taxon>
        <taxon>Magnoliopsida</taxon>
        <taxon>eudicotyledons</taxon>
        <taxon>Gunneridae</taxon>
        <taxon>Pentapetalae</taxon>
        <taxon>rosids</taxon>
        <taxon>fabids</taxon>
        <taxon>Malpighiales</taxon>
        <taxon>Rhizophoraceae</taxon>
        <taxon>Rhizophora</taxon>
    </lineage>
</organism>
<proteinExistence type="predicted"/>
<protein>
    <submittedName>
        <fullName evidence="1">Uncharacterized protein</fullName>
    </submittedName>
</protein>
<dbReference type="EMBL" id="GGEC01078374">
    <property type="protein sequence ID" value="MBX58858.1"/>
    <property type="molecule type" value="Transcribed_RNA"/>
</dbReference>
<reference evidence="1" key="1">
    <citation type="submission" date="2018-02" db="EMBL/GenBank/DDBJ databases">
        <title>Rhizophora mucronata_Transcriptome.</title>
        <authorList>
            <person name="Meera S.P."/>
            <person name="Sreeshan A."/>
            <person name="Augustine A."/>
        </authorList>
    </citation>
    <scope>NUCLEOTIDE SEQUENCE</scope>
    <source>
        <tissue evidence="1">Leaf</tissue>
    </source>
</reference>
<name>A0A2P2PVU7_RHIMU</name>
<evidence type="ECO:0000313" key="1">
    <source>
        <dbReference type="EMBL" id="MBX58858.1"/>
    </source>
</evidence>